<dbReference type="RefSeq" id="XP_055864251.1">
    <property type="nucleotide sequence ID" value="XM_056008276.1"/>
</dbReference>
<dbReference type="Pfam" id="PF15630">
    <property type="entry name" value="CENP-S"/>
    <property type="match status" value="1"/>
</dbReference>
<dbReference type="InterPro" id="IPR009072">
    <property type="entry name" value="Histone-fold"/>
</dbReference>
<comment type="similarity">
    <text evidence="1">Belongs to the TAF9 family. CENP-S/MHF1 subfamily.</text>
</comment>
<dbReference type="PANTHER" id="PTHR22980:SF0">
    <property type="entry name" value="CENTROMERE PROTEIN S"/>
    <property type="match status" value="1"/>
</dbReference>
<dbReference type="AlphaFoldDB" id="A0A9W2YNJ7"/>
<dbReference type="Gene3D" id="1.10.20.10">
    <property type="entry name" value="Histone, subunit A"/>
    <property type="match status" value="1"/>
</dbReference>
<evidence type="ECO:0000256" key="2">
    <source>
        <dbReference type="ARBA" id="ARBA00016400"/>
    </source>
</evidence>
<dbReference type="GO" id="GO:0003682">
    <property type="term" value="F:chromatin binding"/>
    <property type="evidence" value="ECO:0007669"/>
    <property type="project" value="TreeGrafter"/>
</dbReference>
<dbReference type="CDD" id="cd22919">
    <property type="entry name" value="HFD_CENP-S"/>
    <property type="match status" value="1"/>
</dbReference>
<dbReference type="GO" id="GO:0000712">
    <property type="term" value="P:resolution of meiotic recombination intermediates"/>
    <property type="evidence" value="ECO:0007669"/>
    <property type="project" value="TreeGrafter"/>
</dbReference>
<feature type="compositionally biased region" description="Low complexity" evidence="6">
    <location>
        <begin position="111"/>
        <end position="120"/>
    </location>
</feature>
<evidence type="ECO:0000313" key="7">
    <source>
        <dbReference type="Proteomes" id="UP001165740"/>
    </source>
</evidence>
<dbReference type="GO" id="GO:0006281">
    <property type="term" value="P:DNA repair"/>
    <property type="evidence" value="ECO:0007669"/>
    <property type="project" value="UniProtKB-KW"/>
</dbReference>
<gene>
    <name evidence="8" type="primary">LOC106053534</name>
</gene>
<dbReference type="GO" id="GO:0071821">
    <property type="term" value="C:FANCM-MHF complex"/>
    <property type="evidence" value="ECO:0007669"/>
    <property type="project" value="InterPro"/>
</dbReference>
<dbReference type="GO" id="GO:0046982">
    <property type="term" value="F:protein heterodimerization activity"/>
    <property type="evidence" value="ECO:0007669"/>
    <property type="project" value="InterPro"/>
</dbReference>
<accession>A0A9W2YNJ7</accession>
<keyword evidence="3" id="KW-0227">DNA damage</keyword>
<dbReference type="PANTHER" id="PTHR22980">
    <property type="entry name" value="CORTISTATIN"/>
    <property type="match status" value="1"/>
</dbReference>
<evidence type="ECO:0000256" key="1">
    <source>
        <dbReference type="ARBA" id="ARBA00006612"/>
    </source>
</evidence>
<keyword evidence="4" id="KW-0238">DNA-binding</keyword>
<dbReference type="InterPro" id="IPR029003">
    <property type="entry name" value="CENP-S/Mhf1"/>
</dbReference>
<name>A0A9W2YNJ7_BIOGL</name>
<organism evidence="7 8">
    <name type="scientific">Biomphalaria glabrata</name>
    <name type="common">Bloodfluke planorb</name>
    <name type="synonym">Freshwater snail</name>
    <dbReference type="NCBI Taxonomy" id="6526"/>
    <lineage>
        <taxon>Eukaryota</taxon>
        <taxon>Metazoa</taxon>
        <taxon>Spiralia</taxon>
        <taxon>Lophotrochozoa</taxon>
        <taxon>Mollusca</taxon>
        <taxon>Gastropoda</taxon>
        <taxon>Heterobranchia</taxon>
        <taxon>Euthyneura</taxon>
        <taxon>Panpulmonata</taxon>
        <taxon>Hygrophila</taxon>
        <taxon>Lymnaeoidea</taxon>
        <taxon>Planorbidae</taxon>
        <taxon>Biomphalaria</taxon>
    </lineage>
</organism>
<dbReference type="SUPFAM" id="SSF47113">
    <property type="entry name" value="Histone-fold"/>
    <property type="match status" value="1"/>
</dbReference>
<dbReference type="GO" id="GO:0003677">
    <property type="term" value="F:DNA binding"/>
    <property type="evidence" value="ECO:0007669"/>
    <property type="project" value="UniProtKB-KW"/>
</dbReference>
<keyword evidence="7" id="KW-1185">Reference proteome</keyword>
<reference evidence="8" key="1">
    <citation type="submission" date="2025-08" db="UniProtKB">
        <authorList>
            <consortium name="RefSeq"/>
        </authorList>
    </citation>
    <scope>IDENTIFICATION</scope>
</reference>
<protein>
    <recommendedName>
        <fullName evidence="2">Centromere protein S</fullName>
    </recommendedName>
</protein>
<dbReference type="GO" id="GO:0031297">
    <property type="term" value="P:replication fork processing"/>
    <property type="evidence" value="ECO:0007669"/>
    <property type="project" value="TreeGrafter"/>
</dbReference>
<evidence type="ECO:0000256" key="5">
    <source>
        <dbReference type="ARBA" id="ARBA00023204"/>
    </source>
</evidence>
<dbReference type="GeneID" id="106053534"/>
<feature type="region of interest" description="Disordered" evidence="6">
    <location>
        <begin position="110"/>
        <end position="139"/>
    </location>
</feature>
<keyword evidence="5" id="KW-0234">DNA repair</keyword>
<dbReference type="OrthoDB" id="1872155at2759"/>
<proteinExistence type="inferred from homology"/>
<evidence type="ECO:0000256" key="4">
    <source>
        <dbReference type="ARBA" id="ARBA00023125"/>
    </source>
</evidence>
<dbReference type="OMA" id="YRQCESF"/>
<sequence>MAKAKPSDRSIGEEFDSLPNEQKLKAAMYYSIKEIAKEVEQEMEVSISAQVLATVSESLNRQAEYYALDLENFAKHAKRTTINTDDVKLLARRNDTLLQHLNEILAEETASKTASKPIAKATKKAKKSAKVADSDMQES</sequence>
<evidence type="ECO:0000313" key="8">
    <source>
        <dbReference type="RefSeq" id="XP_055864251.1"/>
    </source>
</evidence>
<evidence type="ECO:0000256" key="6">
    <source>
        <dbReference type="SAM" id="MobiDB-lite"/>
    </source>
</evidence>
<dbReference type="Proteomes" id="UP001165740">
    <property type="component" value="Chromosome 13"/>
</dbReference>
<evidence type="ECO:0000256" key="3">
    <source>
        <dbReference type="ARBA" id="ARBA00022763"/>
    </source>
</evidence>